<sequence length="247" mass="26873">MLFIGETTHLSSSSISSDSEVVSNTAQIIDIRLRVKALDYWQYTPICQNVPAPLCWRLPSVDEVFIVLVSSRLHPSEPLYEPPDCGVVSPKCVSHSAMGHFDEVYETIDTCAKSLGATLKVPSTNMTFISLHHAPYASRPKMRIRSSSWRPESNSRKRSWALYITYLSGSTIDARLSGCDGAASMVPRLRWILCRSAARLGICPTTAVDVLWTASSMITAGFSTVCSARCCTVAQTTAASTRAGSAS</sequence>
<name>A0A085MLP4_9BILA</name>
<evidence type="ECO:0000313" key="2">
    <source>
        <dbReference type="Proteomes" id="UP000030764"/>
    </source>
</evidence>
<reference evidence="1 2" key="1">
    <citation type="journal article" date="2014" name="Nat. Genet.">
        <title>Genome and transcriptome of the porcine whipworm Trichuris suis.</title>
        <authorList>
            <person name="Jex A.R."/>
            <person name="Nejsum P."/>
            <person name="Schwarz E.M."/>
            <person name="Hu L."/>
            <person name="Young N.D."/>
            <person name="Hall R.S."/>
            <person name="Korhonen P.K."/>
            <person name="Liao S."/>
            <person name="Thamsborg S."/>
            <person name="Xia J."/>
            <person name="Xu P."/>
            <person name="Wang S."/>
            <person name="Scheerlinck J.P."/>
            <person name="Hofmann A."/>
            <person name="Sternberg P.W."/>
            <person name="Wang J."/>
            <person name="Gasser R.B."/>
        </authorList>
    </citation>
    <scope>NUCLEOTIDE SEQUENCE [LARGE SCALE GENOMIC DNA]</scope>
    <source>
        <strain evidence="1">DCEP-RM93M</strain>
    </source>
</reference>
<gene>
    <name evidence="1" type="ORF">M513_00903</name>
</gene>
<keyword evidence="2" id="KW-1185">Reference proteome</keyword>
<dbReference type="EMBL" id="KL363185">
    <property type="protein sequence ID" value="KFD58140.1"/>
    <property type="molecule type" value="Genomic_DNA"/>
</dbReference>
<dbReference type="Proteomes" id="UP000030764">
    <property type="component" value="Unassembled WGS sequence"/>
</dbReference>
<accession>A0A085MLP4</accession>
<organism evidence="1 2">
    <name type="scientific">Trichuris suis</name>
    <name type="common">pig whipworm</name>
    <dbReference type="NCBI Taxonomy" id="68888"/>
    <lineage>
        <taxon>Eukaryota</taxon>
        <taxon>Metazoa</taxon>
        <taxon>Ecdysozoa</taxon>
        <taxon>Nematoda</taxon>
        <taxon>Enoplea</taxon>
        <taxon>Dorylaimia</taxon>
        <taxon>Trichinellida</taxon>
        <taxon>Trichuridae</taxon>
        <taxon>Trichuris</taxon>
    </lineage>
</organism>
<protein>
    <submittedName>
        <fullName evidence="1">Uncharacterized protein</fullName>
    </submittedName>
</protein>
<dbReference type="AlphaFoldDB" id="A0A085MLP4"/>
<evidence type="ECO:0000313" key="1">
    <source>
        <dbReference type="EMBL" id="KFD58140.1"/>
    </source>
</evidence>
<proteinExistence type="predicted"/>